<feature type="domain" description="CdaR GGDEF-like" evidence="4">
    <location>
        <begin position="154"/>
        <end position="286"/>
    </location>
</feature>
<dbReference type="SUPFAM" id="SSF46689">
    <property type="entry name" value="Homeodomain-like"/>
    <property type="match status" value="1"/>
</dbReference>
<dbReference type="InterPro" id="IPR025736">
    <property type="entry name" value="PucR_C-HTH_dom"/>
</dbReference>
<evidence type="ECO:0000313" key="6">
    <source>
        <dbReference type="EMBL" id="PUX12955.1"/>
    </source>
</evidence>
<dbReference type="Pfam" id="PF17853">
    <property type="entry name" value="GGDEF_2"/>
    <property type="match status" value="1"/>
</dbReference>
<sequence>MSLTVREILALEGLNALRLRAGDAGLHRPVRWYYVAENEGIAEWVMGGELVFITGINHPRDEANLLRLLEEGKQSGIAGMVILTGEAFIHTIPPAVIALAQTLGIALIEQPYHLKMVIVTELIGTALVRRETELRSRRDILQQLLTGDYPDLALLGQRAQHQQLDIAASVRVVALRLHGAPALFQKLPAGQAEGALQHARRQARQQLEAALSQRRNPWPLLEVGERLILLLPDGDDFSAQQTWLKEWLDARRFPAPLALLGGISGPVSAPQQYARALSQARKALDIAESLQPRQRLCDYQQLGFIRLLSAINDPGLLNDFFQQTLGALVEPGRKSPSLLLETLDAVLQENSNLIKAARRLNIHRNTLHQRLQRIEKQTGYPVDNPQFRLNASAALVIWRMSQSHLQEPL</sequence>
<dbReference type="PANTHER" id="PTHR33744:SF1">
    <property type="entry name" value="DNA-BINDING TRANSCRIPTIONAL ACTIVATOR ADER"/>
    <property type="match status" value="1"/>
</dbReference>
<dbReference type="Pfam" id="PF07905">
    <property type="entry name" value="PucR"/>
    <property type="match status" value="1"/>
</dbReference>
<evidence type="ECO:0000313" key="5">
    <source>
        <dbReference type="EMBL" id="KAB0884560.1"/>
    </source>
</evidence>
<dbReference type="InterPro" id="IPR041522">
    <property type="entry name" value="CdaR_GGDEF"/>
</dbReference>
<evidence type="ECO:0000313" key="8">
    <source>
        <dbReference type="Proteomes" id="UP000469927"/>
    </source>
</evidence>
<dbReference type="AlphaFoldDB" id="A0A2T7ARI9"/>
<dbReference type="Proteomes" id="UP000469927">
    <property type="component" value="Unassembled WGS sequence"/>
</dbReference>
<keyword evidence="8" id="KW-1185">Reference proteome</keyword>
<proteinExistence type="inferred from homology"/>
<evidence type="ECO:0000259" key="4">
    <source>
        <dbReference type="Pfam" id="PF17853"/>
    </source>
</evidence>
<evidence type="ECO:0000259" key="2">
    <source>
        <dbReference type="Pfam" id="PF07905"/>
    </source>
</evidence>
<dbReference type="InterPro" id="IPR012914">
    <property type="entry name" value="PucR_dom"/>
</dbReference>
<dbReference type="InterPro" id="IPR009057">
    <property type="entry name" value="Homeodomain-like_sf"/>
</dbReference>
<organism evidence="6 7">
    <name type="scientific">Cronobacter muytjensii</name>
    <dbReference type="NCBI Taxonomy" id="413501"/>
    <lineage>
        <taxon>Bacteria</taxon>
        <taxon>Pseudomonadati</taxon>
        <taxon>Pseudomonadota</taxon>
        <taxon>Gammaproteobacteria</taxon>
        <taxon>Enterobacterales</taxon>
        <taxon>Enterobacteriaceae</taxon>
        <taxon>Cronobacter</taxon>
    </lineage>
</organism>
<dbReference type="PANTHER" id="PTHR33744">
    <property type="entry name" value="CARBOHYDRATE DIACID REGULATOR"/>
    <property type="match status" value="1"/>
</dbReference>
<protein>
    <submittedName>
        <fullName evidence="6">PucR family transcriptional regulator</fullName>
    </submittedName>
</protein>
<comment type="similarity">
    <text evidence="1">Belongs to the CdaR family.</text>
</comment>
<dbReference type="InterPro" id="IPR042070">
    <property type="entry name" value="PucR_C-HTH_sf"/>
</dbReference>
<reference evidence="6 7" key="1">
    <citation type="submission" date="2016-12" db="EMBL/GenBank/DDBJ databases">
        <title>Analysis of the Molecular Diversity Among Cronobacter Species Isolated from Filth Flies Using a Pan Genomic DNA Microarray.</title>
        <authorList>
            <person name="Pava-Ripoll M."/>
            <person name="Tall B."/>
            <person name="Farber J."/>
            <person name="Fanning S."/>
            <person name="Lehner A."/>
            <person name="Stephan R."/>
            <person name="Pagotto F."/>
            <person name="Iverson C."/>
            <person name="Ziobro G."/>
            <person name="Miller A."/>
            <person name="Pearson R."/>
            <person name="Yan Q."/>
            <person name="Kim M."/>
            <person name="Jeong S."/>
            <person name="Park J."/>
            <person name="Jun S."/>
            <person name="Choi H."/>
            <person name="Chung T."/>
            <person name="Yoo Y."/>
            <person name="Park E."/>
            <person name="Hwang S."/>
            <person name="Lee B."/>
            <person name="Sathyamoorthy V."/>
            <person name="Carter L."/>
            <person name="Mammel M."/>
            <person name="Jackson S."/>
            <person name="Kothary M."/>
            <person name="Patel I."/>
            <person name="Grim C."/>
            <person name="Gopinath G."/>
            <person name="Gangiredla J."/>
            <person name="Chase H."/>
        </authorList>
    </citation>
    <scope>NUCLEOTIDE SEQUENCE [LARGE SCALE GENOMIC DNA]</scope>
    <source>
        <strain evidence="6 7">MOD1-Md1s</strain>
    </source>
</reference>
<comment type="caution">
    <text evidence="6">The sequence shown here is derived from an EMBL/GenBank/DDBJ whole genome shotgun (WGS) entry which is preliminary data.</text>
</comment>
<dbReference type="InterPro" id="IPR051448">
    <property type="entry name" value="CdaR-like_regulators"/>
</dbReference>
<dbReference type="Pfam" id="PF13556">
    <property type="entry name" value="HTH_30"/>
    <property type="match status" value="1"/>
</dbReference>
<evidence type="ECO:0000256" key="1">
    <source>
        <dbReference type="ARBA" id="ARBA00006754"/>
    </source>
</evidence>
<evidence type="ECO:0000259" key="3">
    <source>
        <dbReference type="Pfam" id="PF13556"/>
    </source>
</evidence>
<accession>A0A2T7ARI9</accession>
<name>A0A2T7ARI9_9ENTR</name>
<feature type="domain" description="PucR C-terminal helix-turn-helix" evidence="3">
    <location>
        <begin position="339"/>
        <end position="396"/>
    </location>
</feature>
<gene>
    <name evidence="6" type="ORF">AUN14_14195</name>
    <name evidence="5" type="ORF">FZI19_04605</name>
</gene>
<dbReference type="RefSeq" id="WP_075193512.1">
    <property type="nucleotide sequence ID" value="NZ_JADKNN010000018.1"/>
</dbReference>
<dbReference type="Gene3D" id="1.10.10.2840">
    <property type="entry name" value="PucR C-terminal helix-turn-helix domain"/>
    <property type="match status" value="1"/>
</dbReference>
<reference evidence="5 8" key="2">
    <citation type="submission" date="2019-08" db="EMBL/GenBank/DDBJ databases">
        <title>Prevalence, distribution, and phylogeny of type two toxin-antitoxin genes possessed by Cronobacter species where C. sakazakii homologs follow sequence type lineages.</title>
        <authorList>
            <person name="Finkelstein S."/>
            <person name="Negrete F."/>
            <person name="Jang H."/>
            <person name="Gopinath G.R."/>
            <person name="Tall B.D."/>
        </authorList>
    </citation>
    <scope>NUCLEOTIDE SEQUENCE [LARGE SCALE GENOMIC DNA]</scope>
    <source>
        <strain evidence="5 8">MOD1_GK1257</strain>
    </source>
</reference>
<dbReference type="EMBL" id="WAGD01000011">
    <property type="protein sequence ID" value="KAB0884560.1"/>
    <property type="molecule type" value="Genomic_DNA"/>
</dbReference>
<dbReference type="Proteomes" id="UP000244378">
    <property type="component" value="Unassembled WGS sequence"/>
</dbReference>
<evidence type="ECO:0000313" key="7">
    <source>
        <dbReference type="Proteomes" id="UP000244378"/>
    </source>
</evidence>
<dbReference type="OrthoDB" id="9792148at2"/>
<feature type="domain" description="Purine catabolism PurC-like" evidence="2">
    <location>
        <begin position="7"/>
        <end position="126"/>
    </location>
</feature>
<dbReference type="EMBL" id="MSAE01000027">
    <property type="protein sequence ID" value="PUX12955.1"/>
    <property type="molecule type" value="Genomic_DNA"/>
</dbReference>